<dbReference type="Gene3D" id="2.60.40.10">
    <property type="entry name" value="Immunoglobulins"/>
    <property type="match status" value="3"/>
</dbReference>
<dbReference type="PANTHER" id="PTHR47633">
    <property type="entry name" value="IMMUNOGLOBULIN"/>
    <property type="match status" value="1"/>
</dbReference>
<reference evidence="2" key="3">
    <citation type="submission" date="2025-09" db="UniProtKB">
        <authorList>
            <consortium name="Ensembl"/>
        </authorList>
    </citation>
    <scope>IDENTIFICATION</scope>
</reference>
<dbReference type="InterPro" id="IPR007110">
    <property type="entry name" value="Ig-like_dom"/>
</dbReference>
<protein>
    <recommendedName>
        <fullName evidence="1">Ig-like domain-containing protein</fullName>
    </recommendedName>
</protein>
<dbReference type="GeneTree" id="ENSGT01110000267173"/>
<sequence>LESRASVELLEATTVWKQGSTARLQCTIKGSPELHTTWFFNNSDLSAGGRYDLSLKNGVAILEIQDVILTDSGNYTCEILNESGCESCSTKVTVKEPPSFRKELVPVEAVRGTIAVLDCEISGSAPFEVAWKKNRKCLFTDKKYRIMSFVNSVATLEICHISVHDSGKYFCEARNEAGTQSCTVKLEVKGCLICLVISEPPVLVEELTSLEVVKGSTAVFACKVAGSALFKVTWLKNKKLIKSSPKYWISTDGQNVGLEIQDCEPEDVGTYQCVVNNEVGSCTGFAALSLKG</sequence>
<dbReference type="AlphaFoldDB" id="A0A7N6BNN8"/>
<reference evidence="2" key="1">
    <citation type="submission" date="2021-04" db="EMBL/GenBank/DDBJ databases">
        <authorList>
            <consortium name="Wellcome Sanger Institute Data Sharing"/>
        </authorList>
    </citation>
    <scope>NUCLEOTIDE SEQUENCE [LARGE SCALE GENOMIC DNA]</scope>
</reference>
<feature type="domain" description="Ig-like" evidence="1">
    <location>
        <begin position="98"/>
        <end position="187"/>
    </location>
</feature>
<evidence type="ECO:0000259" key="1">
    <source>
        <dbReference type="PROSITE" id="PS50835"/>
    </source>
</evidence>
<dbReference type="CDD" id="cd00096">
    <property type="entry name" value="Ig"/>
    <property type="match status" value="1"/>
</dbReference>
<dbReference type="FunFam" id="2.60.40.10:FF:000022">
    <property type="entry name" value="Cardiac titin"/>
    <property type="match status" value="3"/>
</dbReference>
<organism evidence="2 3">
    <name type="scientific">Anabas testudineus</name>
    <name type="common">Climbing perch</name>
    <name type="synonym">Anthias testudineus</name>
    <dbReference type="NCBI Taxonomy" id="64144"/>
    <lineage>
        <taxon>Eukaryota</taxon>
        <taxon>Metazoa</taxon>
        <taxon>Chordata</taxon>
        <taxon>Craniata</taxon>
        <taxon>Vertebrata</taxon>
        <taxon>Euteleostomi</taxon>
        <taxon>Actinopterygii</taxon>
        <taxon>Neopterygii</taxon>
        <taxon>Teleostei</taxon>
        <taxon>Neoteleostei</taxon>
        <taxon>Acanthomorphata</taxon>
        <taxon>Anabantaria</taxon>
        <taxon>Anabantiformes</taxon>
        <taxon>Anabantoidei</taxon>
        <taxon>Anabantidae</taxon>
        <taxon>Anabas</taxon>
    </lineage>
</organism>
<dbReference type="InterPro" id="IPR003598">
    <property type="entry name" value="Ig_sub2"/>
</dbReference>
<keyword evidence="3" id="KW-1185">Reference proteome</keyword>
<evidence type="ECO:0000313" key="2">
    <source>
        <dbReference type="Ensembl" id="ENSATEP00000065597.1"/>
    </source>
</evidence>
<dbReference type="PROSITE" id="PS50835">
    <property type="entry name" value="IG_LIKE"/>
    <property type="match status" value="3"/>
</dbReference>
<dbReference type="InParanoid" id="A0A7N6BNN8"/>
<evidence type="ECO:0000313" key="3">
    <source>
        <dbReference type="Proteomes" id="UP000265040"/>
    </source>
</evidence>
<dbReference type="SMART" id="SM00409">
    <property type="entry name" value="IG"/>
    <property type="match status" value="3"/>
</dbReference>
<dbReference type="InterPro" id="IPR036179">
    <property type="entry name" value="Ig-like_dom_sf"/>
</dbReference>
<name>A0A7N6BNN8_ANATE</name>
<dbReference type="InterPro" id="IPR013098">
    <property type="entry name" value="Ig_I-set"/>
</dbReference>
<dbReference type="Pfam" id="PF07679">
    <property type="entry name" value="I-set"/>
    <property type="match status" value="3"/>
</dbReference>
<dbReference type="OrthoDB" id="5969272at2759"/>
<dbReference type="InterPro" id="IPR003599">
    <property type="entry name" value="Ig_sub"/>
</dbReference>
<feature type="domain" description="Ig-like" evidence="1">
    <location>
        <begin position="200"/>
        <end position="289"/>
    </location>
</feature>
<accession>A0A7N6BNN8</accession>
<dbReference type="Ensembl" id="ENSATET00000045932.1">
    <property type="protein sequence ID" value="ENSATEP00000065597.1"/>
    <property type="gene ID" value="ENSATEG00000026768.1"/>
</dbReference>
<dbReference type="InterPro" id="IPR013783">
    <property type="entry name" value="Ig-like_fold"/>
</dbReference>
<dbReference type="PANTHER" id="PTHR47633:SF15">
    <property type="entry name" value="IG-LIKE DOMAIN-CONTAINING PROTEIN"/>
    <property type="match status" value="1"/>
</dbReference>
<dbReference type="SUPFAM" id="SSF48726">
    <property type="entry name" value="Immunoglobulin"/>
    <property type="match status" value="3"/>
</dbReference>
<dbReference type="SMART" id="SM00408">
    <property type="entry name" value="IGc2"/>
    <property type="match status" value="3"/>
</dbReference>
<reference evidence="2" key="2">
    <citation type="submission" date="2025-08" db="UniProtKB">
        <authorList>
            <consortium name="Ensembl"/>
        </authorList>
    </citation>
    <scope>IDENTIFICATION</scope>
</reference>
<proteinExistence type="predicted"/>
<dbReference type="Proteomes" id="UP000265040">
    <property type="component" value="Chromosome 21"/>
</dbReference>
<feature type="domain" description="Ig-like" evidence="1">
    <location>
        <begin position="5"/>
        <end position="93"/>
    </location>
</feature>